<dbReference type="PATRIC" id="fig|1246995.3.peg.6087"/>
<dbReference type="SMART" id="SM00740">
    <property type="entry name" value="PASTA"/>
    <property type="match status" value="1"/>
</dbReference>
<feature type="signal peptide" evidence="2">
    <location>
        <begin position="1"/>
        <end position="23"/>
    </location>
</feature>
<dbReference type="KEGG" id="afs:AFR_30050"/>
<dbReference type="Proteomes" id="UP000017746">
    <property type="component" value="Chromosome"/>
</dbReference>
<gene>
    <name evidence="4" type="ORF">AFR_30050</name>
</gene>
<dbReference type="PROSITE" id="PS51257">
    <property type="entry name" value="PROKAR_LIPOPROTEIN"/>
    <property type="match status" value="1"/>
</dbReference>
<evidence type="ECO:0000313" key="5">
    <source>
        <dbReference type="Proteomes" id="UP000017746"/>
    </source>
</evidence>
<feature type="region of interest" description="Disordered" evidence="1">
    <location>
        <begin position="26"/>
        <end position="70"/>
    </location>
</feature>
<dbReference type="STRING" id="1246995.AFR_30050"/>
<evidence type="ECO:0000256" key="1">
    <source>
        <dbReference type="SAM" id="MobiDB-lite"/>
    </source>
</evidence>
<proteinExistence type="predicted"/>
<dbReference type="HOGENOM" id="CLU_1792320_0_0_11"/>
<feature type="domain" description="PASTA" evidence="3">
    <location>
        <begin position="71"/>
        <end position="143"/>
    </location>
</feature>
<dbReference type="AlphaFoldDB" id="U5W8G4"/>
<feature type="chain" id="PRO_5039244351" evidence="2">
    <location>
        <begin position="24"/>
        <end position="144"/>
    </location>
</feature>
<evidence type="ECO:0000313" key="4">
    <source>
        <dbReference type="EMBL" id="AGZ44270.1"/>
    </source>
</evidence>
<dbReference type="Pfam" id="PF03793">
    <property type="entry name" value="PASTA"/>
    <property type="match status" value="1"/>
</dbReference>
<dbReference type="Gene3D" id="3.30.10.20">
    <property type="match status" value="1"/>
</dbReference>
<dbReference type="EMBL" id="CP006272">
    <property type="protein sequence ID" value="AGZ44270.1"/>
    <property type="molecule type" value="Genomic_DNA"/>
</dbReference>
<protein>
    <submittedName>
        <fullName evidence="4">PASTA domain containing protein</fullName>
    </submittedName>
</protein>
<keyword evidence="5" id="KW-1185">Reference proteome</keyword>
<feature type="compositionally biased region" description="Low complexity" evidence="1">
    <location>
        <begin position="33"/>
        <end position="70"/>
    </location>
</feature>
<sequence length="144" mass="14614">MPMHKQRTVRVAVVVLAAMTAFGCSGGSDDKSGGASSQEKPVAAAPVAPAPSRVAPSTFGEGPASAAPAAKAPKLIKLPKVAGENAAIAEDQLRRLGFTNIRLNSSGGGKVGERTAEWTVKKVSPKAGKKLKAGALIVLTCTRI</sequence>
<dbReference type="PROSITE" id="PS51178">
    <property type="entry name" value="PASTA"/>
    <property type="match status" value="1"/>
</dbReference>
<name>U5W8G4_9ACTN</name>
<dbReference type="CDD" id="cd06577">
    <property type="entry name" value="PASTA_pknB"/>
    <property type="match status" value="1"/>
</dbReference>
<evidence type="ECO:0000256" key="2">
    <source>
        <dbReference type="SAM" id="SignalP"/>
    </source>
</evidence>
<evidence type="ECO:0000259" key="3">
    <source>
        <dbReference type="PROSITE" id="PS51178"/>
    </source>
</evidence>
<organism evidence="4 5">
    <name type="scientific">Actinoplanes friuliensis DSM 7358</name>
    <dbReference type="NCBI Taxonomy" id="1246995"/>
    <lineage>
        <taxon>Bacteria</taxon>
        <taxon>Bacillati</taxon>
        <taxon>Actinomycetota</taxon>
        <taxon>Actinomycetes</taxon>
        <taxon>Micromonosporales</taxon>
        <taxon>Micromonosporaceae</taxon>
        <taxon>Actinoplanes</taxon>
    </lineage>
</organism>
<reference evidence="4 5" key="1">
    <citation type="journal article" date="2014" name="J. Biotechnol.">
        <title>Complete genome sequence of the actinobacterium Actinoplanes friuliensis HAG 010964, producer of the lipopeptide antibiotic friulimycin.</title>
        <authorList>
            <person name="Ruckert C."/>
            <person name="Szczepanowski R."/>
            <person name="Albersmeier A."/>
            <person name="Goesmann A."/>
            <person name="Fischer N."/>
            <person name="Steinkamper A."/>
            <person name="Puhler A."/>
            <person name="Biener R."/>
            <person name="Schwartz D."/>
            <person name="Kalinowski J."/>
        </authorList>
    </citation>
    <scope>NUCLEOTIDE SEQUENCE [LARGE SCALE GENOMIC DNA]</scope>
    <source>
        <strain evidence="4 5">DSM 7358</strain>
    </source>
</reference>
<accession>U5W8G4</accession>
<dbReference type="InterPro" id="IPR005543">
    <property type="entry name" value="PASTA_dom"/>
</dbReference>
<keyword evidence="2" id="KW-0732">Signal</keyword>